<dbReference type="HAMAP" id="MF_00290">
    <property type="entry name" value="tRNA_dimethyltr_TRM1"/>
    <property type="match status" value="1"/>
</dbReference>
<feature type="binding site" evidence="8">
    <location>
        <position position="51"/>
    </location>
    <ligand>
        <name>S-adenosyl-L-methionine</name>
        <dbReference type="ChEBI" id="CHEBI:59789"/>
    </ligand>
</feature>
<dbReference type="HOGENOM" id="CLU_010862_5_1_2"/>
<dbReference type="eggNOG" id="arCOG01219">
    <property type="taxonomic scope" value="Archaea"/>
</dbReference>
<name>F2KQP1_ARCVS</name>
<feature type="binding site" evidence="8">
    <location>
        <position position="67"/>
    </location>
    <ligand>
        <name>S-adenosyl-L-methionine</name>
        <dbReference type="ChEBI" id="CHEBI:59789"/>
    </ligand>
</feature>
<dbReference type="InterPro" id="IPR029063">
    <property type="entry name" value="SAM-dependent_MTases_sf"/>
</dbReference>
<dbReference type="InterPro" id="IPR042296">
    <property type="entry name" value="tRNA_met_Trm1_C"/>
</dbReference>
<dbReference type="PANTHER" id="PTHR10631">
    <property type="entry name" value="N 2 ,N 2 -DIMETHYLGUANOSINE TRNA METHYLTRANSFERASE"/>
    <property type="match status" value="1"/>
</dbReference>
<dbReference type="GO" id="GO:0046872">
    <property type="term" value="F:metal ion binding"/>
    <property type="evidence" value="ECO:0007669"/>
    <property type="project" value="UniProtKB-KW"/>
</dbReference>
<evidence type="ECO:0000256" key="9">
    <source>
        <dbReference type="PROSITE-ProRule" id="PRU00958"/>
    </source>
</evidence>
<feature type="binding site" evidence="8">
    <location>
        <position position="222"/>
    </location>
    <ligand>
        <name>Zn(2+)</name>
        <dbReference type="ChEBI" id="CHEBI:29105"/>
    </ligand>
</feature>
<dbReference type="PANTHER" id="PTHR10631:SF3">
    <property type="entry name" value="TRNA (GUANINE(26)-N(2))-DIMETHYLTRANSFERASE"/>
    <property type="match status" value="1"/>
</dbReference>
<dbReference type="Gene3D" id="3.30.56.70">
    <property type="entry name" value="N2,N2-dimethylguanosine tRNA methyltransferase, C-terminal domain"/>
    <property type="match status" value="1"/>
</dbReference>
<evidence type="ECO:0000256" key="4">
    <source>
        <dbReference type="ARBA" id="ARBA00022691"/>
    </source>
</evidence>
<feature type="binding site" evidence="8">
    <location>
        <position position="241"/>
    </location>
    <ligand>
        <name>Zn(2+)</name>
        <dbReference type="ChEBI" id="CHEBI:29105"/>
    </ligand>
</feature>
<dbReference type="PROSITE" id="PS51626">
    <property type="entry name" value="SAM_MT_TRM1"/>
    <property type="match status" value="1"/>
</dbReference>
<evidence type="ECO:0000256" key="8">
    <source>
        <dbReference type="HAMAP-Rule" id="MF_00290"/>
    </source>
</evidence>
<feature type="binding site" evidence="8">
    <location>
        <position position="93"/>
    </location>
    <ligand>
        <name>S-adenosyl-L-methionine</name>
        <dbReference type="ChEBI" id="CHEBI:59789"/>
    </ligand>
</feature>
<dbReference type="RefSeq" id="WP_013683277.1">
    <property type="nucleotide sequence ID" value="NC_015320.1"/>
</dbReference>
<evidence type="ECO:0000256" key="3">
    <source>
        <dbReference type="ARBA" id="ARBA00022679"/>
    </source>
</evidence>
<dbReference type="Gene3D" id="3.40.50.150">
    <property type="entry name" value="Vaccinia Virus protein VP39"/>
    <property type="match status" value="1"/>
</dbReference>
<dbReference type="SUPFAM" id="SSF53335">
    <property type="entry name" value="S-adenosyl-L-methionine-dependent methyltransferases"/>
    <property type="match status" value="1"/>
</dbReference>
<keyword evidence="4 8" id="KW-0949">S-adenosyl-L-methionine</keyword>
<dbReference type="GO" id="GO:0002940">
    <property type="term" value="P:tRNA N2-guanine methylation"/>
    <property type="evidence" value="ECO:0007669"/>
    <property type="project" value="TreeGrafter"/>
</dbReference>
<dbReference type="Proteomes" id="UP000008136">
    <property type="component" value="Chromosome"/>
</dbReference>
<comment type="similarity">
    <text evidence="8 9">Belongs to the class I-like SAM-binding methyltransferase superfamily. Trm1 family.</text>
</comment>
<feature type="binding site" evidence="8">
    <location>
        <position position="94"/>
    </location>
    <ligand>
        <name>S-adenosyl-L-methionine</name>
        <dbReference type="ChEBI" id="CHEBI:59789"/>
    </ligand>
</feature>
<dbReference type="InterPro" id="IPR002905">
    <property type="entry name" value="Trm1"/>
</dbReference>
<keyword evidence="5 8" id="KW-0819">tRNA processing</keyword>
<evidence type="ECO:0000256" key="7">
    <source>
        <dbReference type="ARBA" id="ARBA00039099"/>
    </source>
</evidence>
<protein>
    <recommendedName>
        <fullName evidence="7 8">tRNA (guanine(26)-N(2))-dimethyltransferase</fullName>
        <ecNumber evidence="7 8">2.1.1.216</ecNumber>
    </recommendedName>
    <alternativeName>
        <fullName evidence="8">tRNA 2,2-dimethylguanosine-26 methyltransferase</fullName>
    </alternativeName>
    <alternativeName>
        <fullName evidence="8">tRNA(guanine-26,N(2)-N(2)) methyltransferase</fullName>
    </alternativeName>
    <alternativeName>
        <fullName evidence="8">tRNA(m(2,2)G26)dimethyltransferase</fullName>
    </alternativeName>
</protein>
<reference evidence="10 11" key="1">
    <citation type="submission" date="2011-03" db="EMBL/GenBank/DDBJ databases">
        <title>The complete genome of Archaeoglobus veneficus SNP6.</title>
        <authorList>
            <consortium name="US DOE Joint Genome Institute (JGI-PGF)"/>
            <person name="Lucas S."/>
            <person name="Copeland A."/>
            <person name="Lapidus A."/>
            <person name="Bruce D."/>
            <person name="Goodwin L."/>
            <person name="Pitluck S."/>
            <person name="Kyrpides N."/>
            <person name="Mavromatis K."/>
            <person name="Pagani I."/>
            <person name="Ivanova N."/>
            <person name="Mikhailova N."/>
            <person name="Lu M."/>
            <person name="Detter J.C."/>
            <person name="Tapia R."/>
            <person name="Han C."/>
            <person name="Land M."/>
            <person name="Hauser L."/>
            <person name="Markowitz V."/>
            <person name="Cheng J.-F."/>
            <person name="Hugenholtz P."/>
            <person name="Woyke T."/>
            <person name="Wu D."/>
            <person name="Spring S."/>
            <person name="Brambilla E."/>
            <person name="Klenk H.-P."/>
            <person name="Eisen J.A."/>
        </authorList>
    </citation>
    <scope>NUCLEOTIDE SEQUENCE [LARGE SCALE GENOMIC DNA]</scope>
    <source>
        <strain>SNP6</strain>
    </source>
</reference>
<evidence type="ECO:0000313" key="10">
    <source>
        <dbReference type="EMBL" id="AEA46603.1"/>
    </source>
</evidence>
<evidence type="ECO:0000256" key="1">
    <source>
        <dbReference type="ARBA" id="ARBA00022555"/>
    </source>
</evidence>
<keyword evidence="6 8" id="KW-0694">RNA-binding</keyword>
<feature type="binding site" evidence="8">
    <location>
        <position position="243"/>
    </location>
    <ligand>
        <name>Zn(2+)</name>
        <dbReference type="ChEBI" id="CHEBI:29105"/>
    </ligand>
</feature>
<dbReference type="KEGG" id="ave:Arcve_0582"/>
<dbReference type="GO" id="GO:0160104">
    <property type="term" value="F:tRNA (guanine(26)-N2)-dimethyltransferase activity"/>
    <property type="evidence" value="ECO:0007669"/>
    <property type="project" value="UniProtKB-UniRule"/>
</dbReference>
<dbReference type="NCBIfam" id="TIGR00308">
    <property type="entry name" value="TRM1"/>
    <property type="match status" value="1"/>
</dbReference>
<proteinExistence type="inferred from homology"/>
<feature type="binding site" evidence="8">
    <location>
        <position position="225"/>
    </location>
    <ligand>
        <name>Zn(2+)</name>
        <dbReference type="ChEBI" id="CHEBI:29105"/>
    </ligand>
</feature>
<organism evidence="10 11">
    <name type="scientific">Archaeoglobus veneficus (strain DSM 11195 / SNP6)</name>
    <dbReference type="NCBI Taxonomy" id="693661"/>
    <lineage>
        <taxon>Archaea</taxon>
        <taxon>Methanobacteriati</taxon>
        <taxon>Methanobacteriota</taxon>
        <taxon>Archaeoglobi</taxon>
        <taxon>Archaeoglobales</taxon>
        <taxon>Archaeoglobaceae</taxon>
        <taxon>Archaeoglobus</taxon>
    </lineage>
</organism>
<dbReference type="GeneID" id="10393678"/>
<gene>
    <name evidence="8" type="primary">trm1</name>
    <name evidence="10" type="ordered locus">Arcve_0582</name>
</gene>
<dbReference type="AlphaFoldDB" id="F2KQP1"/>
<dbReference type="EC" id="2.1.1.216" evidence="7 8"/>
<comment type="catalytic activity">
    <reaction evidence="8">
        <text>guanosine(26) in tRNA + 2 S-adenosyl-L-methionine = N(2)-dimethylguanosine(26) in tRNA + 2 S-adenosyl-L-homocysteine + 2 H(+)</text>
        <dbReference type="Rhea" id="RHEA:43140"/>
        <dbReference type="Rhea" id="RHEA-COMP:10359"/>
        <dbReference type="Rhea" id="RHEA-COMP:10360"/>
        <dbReference type="ChEBI" id="CHEBI:15378"/>
        <dbReference type="ChEBI" id="CHEBI:57856"/>
        <dbReference type="ChEBI" id="CHEBI:59789"/>
        <dbReference type="ChEBI" id="CHEBI:74269"/>
        <dbReference type="ChEBI" id="CHEBI:74513"/>
        <dbReference type="EC" id="2.1.1.216"/>
    </reaction>
</comment>
<dbReference type="Pfam" id="PF02005">
    <property type="entry name" value="TRM"/>
    <property type="match status" value="1"/>
</dbReference>
<keyword evidence="1 8" id="KW-0820">tRNA-binding</keyword>
<comment type="function">
    <text evidence="8">Dimethylates a single guanine residue at position 26 of a number of tRNAs using S-adenosyl-L-methionine as donor of the methyl groups.</text>
</comment>
<dbReference type="OrthoDB" id="372177at2157"/>
<feature type="binding site" evidence="8">
    <location>
        <position position="26"/>
    </location>
    <ligand>
        <name>S-adenosyl-L-methionine</name>
        <dbReference type="ChEBI" id="CHEBI:59789"/>
    </ligand>
</feature>
<evidence type="ECO:0000256" key="5">
    <source>
        <dbReference type="ARBA" id="ARBA00022694"/>
    </source>
</evidence>
<dbReference type="GO" id="GO:0000049">
    <property type="term" value="F:tRNA binding"/>
    <property type="evidence" value="ECO:0007669"/>
    <property type="project" value="UniProtKB-UniRule"/>
</dbReference>
<evidence type="ECO:0000256" key="2">
    <source>
        <dbReference type="ARBA" id="ARBA00022603"/>
    </source>
</evidence>
<evidence type="ECO:0000256" key="6">
    <source>
        <dbReference type="ARBA" id="ARBA00022884"/>
    </source>
</evidence>
<keyword evidence="3 8" id="KW-0808">Transferase</keyword>
<keyword evidence="8" id="KW-0862">Zinc</keyword>
<sequence length="352" mass="40092">MLVREGKAEVFVENGVFYNPRMKFCRDADMVVFSCMDSHEYLDALAATGIRGIRACLEADFRAIFNDRNPNAVRLLRKNLEHNGLECEVLRRDAAALMRERGFEHIDLDPFGSPAEFIDSACSSVKRYLSVTATDTAALCGSATVSGLRKYSSYAEKTEFYPELGLRVLAGKIAREATKYDKAMEVLISWAREHYYRIHVFFRRSPRRAGKVYEKLGYLFYCTKCLRREWRPMDGSVVEKCVCGNKYTMMGPLWLGELHNEEFVSKAVEKAVEISSDEVRNLFTRIAEEIDVPFYYELHILAKLAGKSPPPLQNVIEGLKDRGFKASRTRCSGTGFKTDADIEDIMSILEKL</sequence>
<evidence type="ECO:0000313" key="11">
    <source>
        <dbReference type="Proteomes" id="UP000008136"/>
    </source>
</evidence>
<dbReference type="STRING" id="693661.Arcve_0582"/>
<accession>F2KQP1</accession>
<keyword evidence="11" id="KW-1185">Reference proteome</keyword>
<keyword evidence="2 8" id="KW-0489">Methyltransferase</keyword>
<dbReference type="InterPro" id="IPR022923">
    <property type="entry name" value="TRM1_arc_bac"/>
</dbReference>
<dbReference type="EMBL" id="CP002588">
    <property type="protein sequence ID" value="AEA46603.1"/>
    <property type="molecule type" value="Genomic_DNA"/>
</dbReference>
<keyword evidence="8" id="KW-0479">Metal-binding</keyword>